<keyword evidence="2 6" id="KW-0812">Transmembrane</keyword>
<dbReference type="GO" id="GO:0016020">
    <property type="term" value="C:membrane"/>
    <property type="evidence" value="ECO:0007669"/>
    <property type="project" value="UniProtKB-SubCell"/>
</dbReference>
<feature type="transmembrane region" description="Helical" evidence="6">
    <location>
        <begin position="148"/>
        <end position="169"/>
    </location>
</feature>
<keyword evidence="3 6" id="KW-1133">Transmembrane helix</keyword>
<feature type="domain" description="Fatty acid hydroxylase" evidence="7">
    <location>
        <begin position="254"/>
        <end position="390"/>
    </location>
</feature>
<comment type="subcellular location">
    <subcellularLocation>
        <location evidence="1">Membrane</location>
    </subcellularLocation>
</comment>
<dbReference type="AlphaFoldDB" id="A0A2X0M671"/>
<dbReference type="Proteomes" id="UP000249464">
    <property type="component" value="Unassembled WGS sequence"/>
</dbReference>
<evidence type="ECO:0000256" key="6">
    <source>
        <dbReference type="SAM" id="Phobius"/>
    </source>
</evidence>
<evidence type="ECO:0000256" key="1">
    <source>
        <dbReference type="ARBA" id="ARBA00004370"/>
    </source>
</evidence>
<dbReference type="PANTHER" id="PTHR11863">
    <property type="entry name" value="STEROL DESATURASE"/>
    <property type="match status" value="1"/>
</dbReference>
<evidence type="ECO:0000256" key="3">
    <source>
        <dbReference type="ARBA" id="ARBA00022989"/>
    </source>
</evidence>
<dbReference type="GO" id="GO:0005506">
    <property type="term" value="F:iron ion binding"/>
    <property type="evidence" value="ECO:0007669"/>
    <property type="project" value="InterPro"/>
</dbReference>
<name>A0A2X0M671_9BASI</name>
<dbReference type="Pfam" id="PF04116">
    <property type="entry name" value="FA_hydroxylase"/>
    <property type="match status" value="1"/>
</dbReference>
<dbReference type="InterPro" id="IPR006694">
    <property type="entry name" value="Fatty_acid_hydroxylase"/>
</dbReference>
<keyword evidence="9" id="KW-1185">Reference proteome</keyword>
<evidence type="ECO:0000256" key="4">
    <source>
        <dbReference type="ARBA" id="ARBA00023136"/>
    </source>
</evidence>
<dbReference type="GO" id="GO:0008610">
    <property type="term" value="P:lipid biosynthetic process"/>
    <property type="evidence" value="ECO:0007669"/>
    <property type="project" value="InterPro"/>
</dbReference>
<feature type="compositionally biased region" description="Low complexity" evidence="5">
    <location>
        <begin position="35"/>
        <end position="45"/>
    </location>
</feature>
<dbReference type="InterPro" id="IPR050307">
    <property type="entry name" value="Sterol_Desaturase_Related"/>
</dbReference>
<dbReference type="EMBL" id="FQNC01000043">
    <property type="protein sequence ID" value="SGY43701.1"/>
    <property type="molecule type" value="Genomic_DNA"/>
</dbReference>
<keyword evidence="4 6" id="KW-0472">Membrane</keyword>
<evidence type="ECO:0000313" key="8">
    <source>
        <dbReference type="EMBL" id="SGY43701.1"/>
    </source>
</evidence>
<proteinExistence type="predicted"/>
<evidence type="ECO:0000256" key="5">
    <source>
        <dbReference type="SAM" id="MobiDB-lite"/>
    </source>
</evidence>
<dbReference type="STRING" id="796604.A0A2X0M671"/>
<evidence type="ECO:0000259" key="7">
    <source>
        <dbReference type="Pfam" id="PF04116"/>
    </source>
</evidence>
<reference evidence="8 9" key="1">
    <citation type="submission" date="2016-11" db="EMBL/GenBank/DDBJ databases">
        <authorList>
            <person name="Jaros S."/>
            <person name="Januszkiewicz K."/>
            <person name="Wedrychowicz H."/>
        </authorList>
    </citation>
    <scope>NUCLEOTIDE SEQUENCE [LARGE SCALE GENOMIC DNA]</scope>
</reference>
<dbReference type="GO" id="GO:0016491">
    <property type="term" value="F:oxidoreductase activity"/>
    <property type="evidence" value="ECO:0007669"/>
    <property type="project" value="InterPro"/>
</dbReference>
<sequence>MITALSSAASAVVDAGNSSQVSEELQQNRHTRQRSSSGSSSGSSSLISYDDQEVVQPEQPVKTTRQKVDRRPPSTFHKKKRTEMTLAENLCHIATCPDVMHELKDESLDRGPIPTRSLFLENVFIITRGVAPMVIQQAAYHYYPESKWPFYAAYPFYLLSFIGFAVAVLGRLTRACVEYGTFDEKQIGRDRTPDKAVNHLAVGILAREDFLLFCDHAAYMFVRTGIAFFLYYDKEVSPLNQFTWSYPFRLMAWEIVFDYFFYAYHRTSHEVDGLWFVHQHHHTTKHPTAVLSILAETYQEYLEVLLVPLAATLVVKQSFAEQYLTFCYTIYVEMMGHSGVRCYWSHPILSFLKVFNMELAVEDHDLHHRGGKSGRNYGKQTRVWDQIFGTEAAAFGSGGFVSGTSSLRFSTNGKDMVLHDVLHGPGLEAELDTLHFLIKDGYTICITP</sequence>
<feature type="compositionally biased region" description="Low complexity" evidence="5">
    <location>
        <begin position="1"/>
        <end position="19"/>
    </location>
</feature>
<protein>
    <submittedName>
        <fullName evidence="8">BQ5605_C001g00048 protein</fullName>
    </submittedName>
</protein>
<gene>
    <name evidence="8" type="primary">BQ5605_C001g00048</name>
    <name evidence="8" type="ORF">BQ5605_C001G00048</name>
</gene>
<evidence type="ECO:0000313" key="9">
    <source>
        <dbReference type="Proteomes" id="UP000249464"/>
    </source>
</evidence>
<evidence type="ECO:0000256" key="2">
    <source>
        <dbReference type="ARBA" id="ARBA00022692"/>
    </source>
</evidence>
<feature type="region of interest" description="Disordered" evidence="5">
    <location>
        <begin position="1"/>
        <end position="78"/>
    </location>
</feature>
<organism evidence="8 9">
    <name type="scientific">Microbotryum silenes-dioicae</name>
    <dbReference type="NCBI Taxonomy" id="796604"/>
    <lineage>
        <taxon>Eukaryota</taxon>
        <taxon>Fungi</taxon>
        <taxon>Dikarya</taxon>
        <taxon>Basidiomycota</taxon>
        <taxon>Pucciniomycotina</taxon>
        <taxon>Microbotryomycetes</taxon>
        <taxon>Microbotryales</taxon>
        <taxon>Microbotryaceae</taxon>
        <taxon>Microbotryum</taxon>
    </lineage>
</organism>
<accession>A0A2X0M671</accession>